<dbReference type="Proteomes" id="UP000494170">
    <property type="component" value="Unassembled WGS sequence"/>
</dbReference>
<dbReference type="RefSeq" id="WP_174945173.1">
    <property type="nucleotide sequence ID" value="NZ_CABVPY010000047.1"/>
</dbReference>
<evidence type="ECO:0000313" key="2">
    <source>
        <dbReference type="EMBL" id="VWC17048.1"/>
    </source>
</evidence>
<feature type="signal peptide" evidence="1">
    <location>
        <begin position="1"/>
        <end position="24"/>
    </location>
</feature>
<gene>
    <name evidence="2" type="ORF">BLA6863_05659</name>
</gene>
<evidence type="ECO:0000256" key="1">
    <source>
        <dbReference type="SAM" id="SignalP"/>
    </source>
</evidence>
<accession>A0A6P2Q3N9</accession>
<name>A0A6P2Q3N9_BURL3</name>
<organism evidence="2 3">
    <name type="scientific">Burkholderia lata (strain ATCC 17760 / DSM 23089 / LMG 22485 / NCIMB 9086 / R18194 / 383)</name>
    <dbReference type="NCBI Taxonomy" id="482957"/>
    <lineage>
        <taxon>Bacteria</taxon>
        <taxon>Pseudomonadati</taxon>
        <taxon>Pseudomonadota</taxon>
        <taxon>Betaproteobacteria</taxon>
        <taxon>Burkholderiales</taxon>
        <taxon>Burkholderiaceae</taxon>
        <taxon>Burkholderia</taxon>
        <taxon>Burkholderia cepacia complex</taxon>
    </lineage>
</organism>
<dbReference type="EMBL" id="CABVPY010000047">
    <property type="protein sequence ID" value="VWC17048.1"/>
    <property type="molecule type" value="Genomic_DNA"/>
</dbReference>
<feature type="chain" id="PRO_5026870312" evidence="1">
    <location>
        <begin position="25"/>
        <end position="86"/>
    </location>
</feature>
<proteinExistence type="predicted"/>
<sequence>MSRKVLMPLRVVAGAKLAMLPAWAVSMRVVAVEIPVDAGRAADTNPIALPRWVTTGHAQERVPLSAMSVVIEKTGNSTSLVAINAD</sequence>
<reference evidence="2 3" key="1">
    <citation type="submission" date="2019-09" db="EMBL/GenBank/DDBJ databases">
        <authorList>
            <person name="Depoorter E."/>
        </authorList>
    </citation>
    <scope>NUCLEOTIDE SEQUENCE [LARGE SCALE GENOMIC DNA]</scope>
    <source>
        <strain evidence="2">LMG 6863</strain>
    </source>
</reference>
<protein>
    <submittedName>
        <fullName evidence="2">Uncharacterized protein</fullName>
    </submittedName>
</protein>
<keyword evidence="1" id="KW-0732">Signal</keyword>
<dbReference type="AlphaFoldDB" id="A0A6P2Q3N9"/>
<evidence type="ECO:0000313" key="3">
    <source>
        <dbReference type="Proteomes" id="UP000494170"/>
    </source>
</evidence>